<dbReference type="PANTHER" id="PTHR43884:SF12">
    <property type="entry name" value="ISOVALERYL-COA DEHYDROGENASE, MITOCHONDRIAL-RELATED"/>
    <property type="match status" value="1"/>
</dbReference>
<evidence type="ECO:0000256" key="1">
    <source>
        <dbReference type="ARBA" id="ARBA00001974"/>
    </source>
</evidence>
<dbReference type="InterPro" id="IPR009100">
    <property type="entry name" value="AcylCoA_DH/oxidase_NM_dom_sf"/>
</dbReference>
<keyword evidence="4 6" id="KW-0274">FAD</keyword>
<gene>
    <name evidence="10" type="ORF">NJQ99_03495</name>
</gene>
<evidence type="ECO:0000256" key="5">
    <source>
        <dbReference type="ARBA" id="ARBA00023002"/>
    </source>
</evidence>
<evidence type="ECO:0000256" key="3">
    <source>
        <dbReference type="ARBA" id="ARBA00022630"/>
    </source>
</evidence>
<evidence type="ECO:0000313" key="10">
    <source>
        <dbReference type="EMBL" id="MCP1335466.1"/>
    </source>
</evidence>
<dbReference type="EMBL" id="JAMZFT010000001">
    <property type="protein sequence ID" value="MCP1335466.1"/>
    <property type="molecule type" value="Genomic_DNA"/>
</dbReference>
<dbReference type="Gene3D" id="1.20.140.10">
    <property type="entry name" value="Butyryl-CoA Dehydrogenase, subunit A, domain 3"/>
    <property type="match status" value="1"/>
</dbReference>
<dbReference type="InterPro" id="IPR006091">
    <property type="entry name" value="Acyl-CoA_Oxase/DH_mid-dom"/>
</dbReference>
<comment type="similarity">
    <text evidence="2 6">Belongs to the acyl-CoA dehydrogenase family.</text>
</comment>
<dbReference type="Proteomes" id="UP001055804">
    <property type="component" value="Unassembled WGS sequence"/>
</dbReference>
<sequence>MDWNLTEEQASIQETARKFAEQELIPISREIDLTDGVIPESVLQKMADNGFFGMGISQEYGGLGLDVLSIGLVTEELCRGNLAMGSVIQRNLLCGSILEAFGTEEQKQRWLPGIASGEIQTCTAGTEPEAGSDAANIKTRARRDGDHYVVNGAKQYTTFADRADLIFTYVRTSDHHKHRGISLLVIEKEPGPKFQPPAIEGSHIRTPGFHGMHSFSLSFNDLRVPAENLIGGEEGRGFYQLMNGYERARVLIGFRCLGIAQAAYDAAFRYTLEREQFGQKIADFQAVKFKVANMAAELTAARALAHAVANTLDRGGRCDAEAGMVKLVCSEMAANVTKTAMLLHGGLGYSIESDANRYWRDGILMTVGEGTSDIQREIISRSLYRNA</sequence>
<accession>A0A9J6PH98</accession>
<dbReference type="InterPro" id="IPR009075">
    <property type="entry name" value="AcylCo_DH/oxidase_C"/>
</dbReference>
<dbReference type="Pfam" id="PF02771">
    <property type="entry name" value="Acyl-CoA_dh_N"/>
    <property type="match status" value="1"/>
</dbReference>
<evidence type="ECO:0000256" key="6">
    <source>
        <dbReference type="RuleBase" id="RU362125"/>
    </source>
</evidence>
<dbReference type="InterPro" id="IPR013786">
    <property type="entry name" value="AcylCoA_DH/ox_N"/>
</dbReference>
<dbReference type="PIRSF" id="PIRSF016578">
    <property type="entry name" value="HsaA"/>
    <property type="match status" value="1"/>
</dbReference>
<evidence type="ECO:0000259" key="8">
    <source>
        <dbReference type="Pfam" id="PF02770"/>
    </source>
</evidence>
<dbReference type="FunFam" id="1.20.140.10:FF:000001">
    <property type="entry name" value="Acyl-CoA dehydrogenase"/>
    <property type="match status" value="1"/>
</dbReference>
<keyword evidence="11" id="KW-1185">Reference proteome</keyword>
<protein>
    <submittedName>
        <fullName evidence="10">Acyl-CoA/acyl-ACP dehydrogenase</fullName>
    </submittedName>
</protein>
<feature type="domain" description="Acyl-CoA dehydrogenase/oxidase C-terminal" evidence="7">
    <location>
        <begin position="235"/>
        <end position="383"/>
    </location>
</feature>
<reference evidence="10" key="1">
    <citation type="submission" date="2022-06" db="EMBL/GenBank/DDBJ databases">
        <title>Isolation and Genomics of Futiania mangrovii gen. nov., sp. nov., a Rare and Metabolically-versatile member in the Class Alphaproteobacteria.</title>
        <authorList>
            <person name="Liu L."/>
            <person name="Huang W.-C."/>
            <person name="Pan J."/>
            <person name="Li J."/>
            <person name="Huang Y."/>
            <person name="Du H."/>
            <person name="Liu Y."/>
            <person name="Li M."/>
        </authorList>
    </citation>
    <scope>NUCLEOTIDE SEQUENCE</scope>
    <source>
        <strain evidence="10">FT118</strain>
    </source>
</reference>
<dbReference type="AlphaFoldDB" id="A0A9J6PH98"/>
<proteinExistence type="inferred from homology"/>
<feature type="domain" description="Acyl-CoA oxidase/dehydrogenase middle" evidence="8">
    <location>
        <begin position="122"/>
        <end position="196"/>
    </location>
</feature>
<keyword evidence="5 6" id="KW-0560">Oxidoreductase</keyword>
<dbReference type="Gene3D" id="1.10.540.10">
    <property type="entry name" value="Acyl-CoA dehydrogenase/oxidase, N-terminal domain"/>
    <property type="match status" value="1"/>
</dbReference>
<dbReference type="SUPFAM" id="SSF47203">
    <property type="entry name" value="Acyl-CoA dehydrogenase C-terminal domain-like"/>
    <property type="match status" value="1"/>
</dbReference>
<evidence type="ECO:0000256" key="2">
    <source>
        <dbReference type="ARBA" id="ARBA00009347"/>
    </source>
</evidence>
<dbReference type="RefSeq" id="WP_269331410.1">
    <property type="nucleotide sequence ID" value="NZ_JAMZFT010000001.1"/>
</dbReference>
<evidence type="ECO:0000313" key="11">
    <source>
        <dbReference type="Proteomes" id="UP001055804"/>
    </source>
</evidence>
<dbReference type="Pfam" id="PF00441">
    <property type="entry name" value="Acyl-CoA_dh_1"/>
    <property type="match status" value="1"/>
</dbReference>
<dbReference type="FunFam" id="1.10.540.10:FF:000002">
    <property type="entry name" value="Acyl-CoA dehydrogenase FadE19"/>
    <property type="match status" value="1"/>
</dbReference>
<evidence type="ECO:0000256" key="4">
    <source>
        <dbReference type="ARBA" id="ARBA00022827"/>
    </source>
</evidence>
<comment type="caution">
    <text evidence="10">The sequence shown here is derived from an EMBL/GenBank/DDBJ whole genome shotgun (WGS) entry which is preliminary data.</text>
</comment>
<keyword evidence="3 6" id="KW-0285">Flavoprotein</keyword>
<dbReference type="InterPro" id="IPR036250">
    <property type="entry name" value="AcylCo_DH-like_C"/>
</dbReference>
<dbReference type="InterPro" id="IPR037069">
    <property type="entry name" value="AcylCoA_DH/ox_N_sf"/>
</dbReference>
<comment type="cofactor">
    <cofactor evidence="1 6">
        <name>FAD</name>
        <dbReference type="ChEBI" id="CHEBI:57692"/>
    </cofactor>
</comment>
<evidence type="ECO:0000259" key="7">
    <source>
        <dbReference type="Pfam" id="PF00441"/>
    </source>
</evidence>
<dbReference type="PANTHER" id="PTHR43884">
    <property type="entry name" value="ACYL-COA DEHYDROGENASE"/>
    <property type="match status" value="1"/>
</dbReference>
<feature type="domain" description="Acyl-CoA dehydrogenase/oxidase N-terminal" evidence="9">
    <location>
        <begin position="6"/>
        <end position="118"/>
    </location>
</feature>
<dbReference type="GO" id="GO:0003995">
    <property type="term" value="F:acyl-CoA dehydrogenase activity"/>
    <property type="evidence" value="ECO:0007669"/>
    <property type="project" value="TreeGrafter"/>
</dbReference>
<organism evidence="10 11">
    <name type="scientific">Futiania mangrovi</name>
    <dbReference type="NCBI Taxonomy" id="2959716"/>
    <lineage>
        <taxon>Bacteria</taxon>
        <taxon>Pseudomonadati</taxon>
        <taxon>Pseudomonadota</taxon>
        <taxon>Alphaproteobacteria</taxon>
        <taxon>Futianiales</taxon>
        <taxon>Futianiaceae</taxon>
        <taxon>Futiania</taxon>
    </lineage>
</organism>
<name>A0A9J6PH98_9PROT</name>
<evidence type="ECO:0000259" key="9">
    <source>
        <dbReference type="Pfam" id="PF02771"/>
    </source>
</evidence>
<dbReference type="GO" id="GO:0050660">
    <property type="term" value="F:flavin adenine dinucleotide binding"/>
    <property type="evidence" value="ECO:0007669"/>
    <property type="project" value="InterPro"/>
</dbReference>
<dbReference type="SUPFAM" id="SSF56645">
    <property type="entry name" value="Acyl-CoA dehydrogenase NM domain-like"/>
    <property type="match status" value="1"/>
</dbReference>
<dbReference type="InterPro" id="IPR046373">
    <property type="entry name" value="Acyl-CoA_Oxase/DH_mid-dom_sf"/>
</dbReference>
<dbReference type="Pfam" id="PF02770">
    <property type="entry name" value="Acyl-CoA_dh_M"/>
    <property type="match status" value="1"/>
</dbReference>
<dbReference type="Gene3D" id="2.40.110.10">
    <property type="entry name" value="Butyryl-CoA Dehydrogenase, subunit A, domain 2"/>
    <property type="match status" value="1"/>
</dbReference>